<reference evidence="1" key="1">
    <citation type="submission" date="2018-04" db="EMBL/GenBank/DDBJ databases">
        <title>Whole genome sequencing of Hypsizygus marmoreus.</title>
        <authorList>
            <person name="Choi I.-G."/>
            <person name="Min B."/>
            <person name="Kim J.-G."/>
            <person name="Kim S."/>
            <person name="Oh Y.-L."/>
            <person name="Kong W.-S."/>
            <person name="Park H."/>
            <person name="Jeong J."/>
            <person name="Song E.-S."/>
        </authorList>
    </citation>
    <scope>NUCLEOTIDE SEQUENCE [LARGE SCALE GENOMIC DNA]</scope>
    <source>
        <strain evidence="1">51987-8</strain>
    </source>
</reference>
<dbReference type="EMBL" id="LUEZ02000040">
    <property type="protein sequence ID" value="RDB26359.1"/>
    <property type="molecule type" value="Genomic_DNA"/>
</dbReference>
<dbReference type="InParanoid" id="A0A369JVK6"/>
<gene>
    <name evidence="1" type="ORF">Hypma_006745</name>
</gene>
<protein>
    <submittedName>
        <fullName evidence="1">Uncharacterized protein</fullName>
    </submittedName>
</protein>
<organism evidence="1 2">
    <name type="scientific">Hypsizygus marmoreus</name>
    <name type="common">White beech mushroom</name>
    <name type="synonym">Agaricus marmoreus</name>
    <dbReference type="NCBI Taxonomy" id="39966"/>
    <lineage>
        <taxon>Eukaryota</taxon>
        <taxon>Fungi</taxon>
        <taxon>Dikarya</taxon>
        <taxon>Basidiomycota</taxon>
        <taxon>Agaricomycotina</taxon>
        <taxon>Agaricomycetes</taxon>
        <taxon>Agaricomycetidae</taxon>
        <taxon>Agaricales</taxon>
        <taxon>Tricholomatineae</taxon>
        <taxon>Lyophyllaceae</taxon>
        <taxon>Hypsizygus</taxon>
    </lineage>
</organism>
<comment type="caution">
    <text evidence="1">The sequence shown here is derived from an EMBL/GenBank/DDBJ whole genome shotgun (WGS) entry which is preliminary data.</text>
</comment>
<proteinExistence type="predicted"/>
<accession>A0A369JVK6</accession>
<dbReference type="AlphaFoldDB" id="A0A369JVK6"/>
<keyword evidence="2" id="KW-1185">Reference proteome</keyword>
<evidence type="ECO:0000313" key="2">
    <source>
        <dbReference type="Proteomes" id="UP000076154"/>
    </source>
</evidence>
<sequence>MTMIKPDFEEEVPPIDVEEEELPSQFFVQILHSGINSQGNNYITFLDSNSHRQGYYYANQNGSSYCRYPDGSYYYNDGQGYSYYVDPDGLMTDDDPARIYYF</sequence>
<dbReference type="Proteomes" id="UP000076154">
    <property type="component" value="Unassembled WGS sequence"/>
</dbReference>
<evidence type="ECO:0000313" key="1">
    <source>
        <dbReference type="EMBL" id="RDB26359.1"/>
    </source>
</evidence>
<name>A0A369JVK6_HYPMA</name>